<dbReference type="InterPro" id="IPR051973">
    <property type="entry name" value="tRNA_Anticodon_Mtase-Reg"/>
</dbReference>
<dbReference type="PANTHER" id="PTHR14344:SF3">
    <property type="entry name" value="WD REPEAT-CONTAINING PROTEIN 6"/>
    <property type="match status" value="1"/>
</dbReference>
<dbReference type="AlphaFoldDB" id="A0A8K0AJ47"/>
<reference evidence="8" key="1">
    <citation type="submission" date="2019-09" db="EMBL/GenBank/DDBJ databases">
        <title>The Mitochondrial Proteome of the Jakobid, Andalucia godoyi, a Protist With the Most Gene-Rich and Bacteria-Like Mitochondrial Genome.</title>
        <authorList>
            <person name="Gray M.W."/>
            <person name="Burger G."/>
            <person name="Derelle R."/>
            <person name="Klimes V."/>
            <person name="Leger M."/>
            <person name="Sarrasin M."/>
            <person name="Vlcek C."/>
            <person name="Roger A.J."/>
            <person name="Elias M."/>
            <person name="Lang B.F."/>
        </authorList>
    </citation>
    <scope>NUCLEOTIDE SEQUENCE</scope>
    <source>
        <strain evidence="8">And28</strain>
    </source>
</reference>
<dbReference type="PROSITE" id="PS50294">
    <property type="entry name" value="WD_REPEATS_REGION"/>
    <property type="match status" value="1"/>
</dbReference>
<dbReference type="Gene3D" id="2.130.10.10">
    <property type="entry name" value="YVTN repeat-like/Quinoprotein amine dehydrogenase"/>
    <property type="match status" value="1"/>
</dbReference>
<gene>
    <name evidence="8" type="ORF">ANDGO_06216</name>
</gene>
<dbReference type="EMBL" id="VRVR01000041">
    <property type="protein sequence ID" value="KAF0852364.1"/>
    <property type="molecule type" value="Genomic_DNA"/>
</dbReference>
<evidence type="ECO:0000256" key="3">
    <source>
        <dbReference type="ARBA" id="ARBA00022574"/>
    </source>
</evidence>
<evidence type="ECO:0000256" key="2">
    <source>
        <dbReference type="ARBA" id="ARBA00022490"/>
    </source>
</evidence>
<protein>
    <submittedName>
        <fullName evidence="8">Putative mitochondrial protein</fullName>
    </submittedName>
</protein>
<name>A0A8K0AJ47_ANDGO</name>
<dbReference type="Proteomes" id="UP000799049">
    <property type="component" value="Unassembled WGS sequence"/>
</dbReference>
<evidence type="ECO:0000256" key="1">
    <source>
        <dbReference type="ARBA" id="ARBA00004496"/>
    </source>
</evidence>
<dbReference type="SMART" id="SM00320">
    <property type="entry name" value="WD40"/>
    <property type="match status" value="7"/>
</dbReference>
<accession>A0A8K0AJ47</accession>
<keyword evidence="4" id="KW-0819">tRNA processing</keyword>
<evidence type="ECO:0000256" key="4">
    <source>
        <dbReference type="ARBA" id="ARBA00022694"/>
    </source>
</evidence>
<dbReference type="InterPro" id="IPR011047">
    <property type="entry name" value="Quinoprotein_ADH-like_sf"/>
</dbReference>
<evidence type="ECO:0000313" key="8">
    <source>
        <dbReference type="EMBL" id="KAF0852364.1"/>
    </source>
</evidence>
<sequence length="1108" mass="121277">MNLVQVVAKVPVSIVRYSRNGKYGLSFAGSNLTVFRTDMDKTVHSRSSIATHSFRAHSCDVVWCAADRVHTWFVVGGQSLVFLLRLNEDDGQVVVSHVVRLDSAEYVVDVSFATENVRVASLFERADRMDIQKVQSGHDHVQAPLIMLATSLNRVHFIDWERDESLVLNAPYACLITAFAFSSSNRGARKHYSEKFAFTLFASGLIWNDILVWSSDKSVSAVCSGHQGTIFSIAFQEPQHREDAAICSLVSAADDRSIRVWTVSRDGAASCISAFTAHSVRIWDLCVVSMGTMLISAGEDGYVRLWNHWNASSPLLCEWNDHAVMDVWNCDVHVDSHHSCLRILAGGNDGATKEWCWQPCASPLPLPHNVSALSFVSDDILLAALKDGNLVLIRASDKSVLSTVRQAHSASVSAMLVLSPSVALCAHFDGRFSLVLIDSGRELVASSIAVHETDPVRFDIRDQGYASPHLGETTKLTSRGTVNTMTVSEDCNILCSTEMGELWLLQLFLSSDSDDRQFAPTSSFFPVEPPLQSTGPLLVFRCIWKLSSKPLVNVRCCGGESSSTVVASSIFGNLYFLSLADPLQVHCRIRVHDKVPAKLLELVESYSVPPQNQIQLIQSGADDGSFFLHEVSLREGCIQSISVLQREMFPFLRHPRQFFAIPSSASSGNRNISTRVVSFSGSHVVVWDKSLFLSLCRLPCVGNSSVVAARVNRQKEMSIAVPLQKGVWLEKIPFSAGASDVQQSFHGKPISCGVLTQDPVSKTVVLVTAGADLSVQFSAVSQDPTGSSLLVFDRTWDRGSEKKCMDGCWRSSLLFVFCGGKDSHFQVIVWRYGIRIRIVTDVNLASLFKTAPSSGDASMSKARITSCLCSGMGTQEDSLIVLFCGTSKGEVMKLHYCTQRFALTAVCRQTIASGPLLALLEIRQAGVAPLFAATSTNGSLHFLLGDLRVLGEFRGLHLSGMSSMDIVSIVHEGSVTRFTLVTGGDDSNVALSCFEYSVCSESVVLRWTFRASFHFAGVVGVTYLKTSKKLVSLGRDMKICSYSISDDGMSFALDRVQKTDVFDVFGFARSRGVCDFVFSVVGMGAEMWMVSSEDASVEKILEKKNLRG</sequence>
<dbReference type="PANTHER" id="PTHR14344">
    <property type="entry name" value="WD REPEAT PROTEIN"/>
    <property type="match status" value="1"/>
</dbReference>
<feature type="repeat" description="WD" evidence="7">
    <location>
        <begin position="275"/>
        <end position="307"/>
    </location>
</feature>
<organism evidence="8 9">
    <name type="scientific">Andalucia godoyi</name>
    <name type="common">Flagellate</name>
    <dbReference type="NCBI Taxonomy" id="505711"/>
    <lineage>
        <taxon>Eukaryota</taxon>
        <taxon>Discoba</taxon>
        <taxon>Jakobida</taxon>
        <taxon>Andalucina</taxon>
        <taxon>Andaluciidae</taxon>
        <taxon>Andalucia</taxon>
    </lineage>
</organism>
<dbReference type="OrthoDB" id="10264588at2759"/>
<evidence type="ECO:0000256" key="6">
    <source>
        <dbReference type="ARBA" id="ARBA00038255"/>
    </source>
</evidence>
<dbReference type="GO" id="GO:0005737">
    <property type="term" value="C:cytoplasm"/>
    <property type="evidence" value="ECO:0007669"/>
    <property type="project" value="UniProtKB-SubCell"/>
</dbReference>
<comment type="caution">
    <text evidence="8">The sequence shown here is derived from an EMBL/GenBank/DDBJ whole genome shotgun (WGS) entry which is preliminary data.</text>
</comment>
<evidence type="ECO:0000313" key="9">
    <source>
        <dbReference type="Proteomes" id="UP000799049"/>
    </source>
</evidence>
<keyword evidence="9" id="KW-1185">Reference proteome</keyword>
<dbReference type="InterPro" id="IPR015943">
    <property type="entry name" value="WD40/YVTN_repeat-like_dom_sf"/>
</dbReference>
<keyword evidence="2" id="KW-0963">Cytoplasm</keyword>
<evidence type="ECO:0000256" key="7">
    <source>
        <dbReference type="PROSITE-ProRule" id="PRU00221"/>
    </source>
</evidence>
<dbReference type="PROSITE" id="PS50082">
    <property type="entry name" value="WD_REPEATS_2"/>
    <property type="match status" value="1"/>
</dbReference>
<comment type="similarity">
    <text evidence="6">Belongs to the WD repeat WDR6 family.</text>
</comment>
<dbReference type="InterPro" id="IPR001680">
    <property type="entry name" value="WD40_rpt"/>
</dbReference>
<dbReference type="InterPro" id="IPR036322">
    <property type="entry name" value="WD40_repeat_dom_sf"/>
</dbReference>
<proteinExistence type="inferred from homology"/>
<dbReference type="SUPFAM" id="SSF50978">
    <property type="entry name" value="WD40 repeat-like"/>
    <property type="match status" value="2"/>
</dbReference>
<dbReference type="GO" id="GO:0030488">
    <property type="term" value="P:tRNA methylation"/>
    <property type="evidence" value="ECO:0007669"/>
    <property type="project" value="TreeGrafter"/>
</dbReference>
<dbReference type="Pfam" id="PF00400">
    <property type="entry name" value="WD40"/>
    <property type="match status" value="2"/>
</dbReference>
<comment type="subcellular location">
    <subcellularLocation>
        <location evidence="1">Cytoplasm</location>
    </subcellularLocation>
</comment>
<evidence type="ECO:0000256" key="5">
    <source>
        <dbReference type="ARBA" id="ARBA00022737"/>
    </source>
</evidence>
<dbReference type="SUPFAM" id="SSF50998">
    <property type="entry name" value="Quinoprotein alcohol dehydrogenase-like"/>
    <property type="match status" value="1"/>
</dbReference>
<keyword evidence="5" id="KW-0677">Repeat</keyword>
<keyword evidence="3 7" id="KW-0853">WD repeat</keyword>